<name>A0ABN1P7W8_9PSEU</name>
<dbReference type="Proteomes" id="UP001499967">
    <property type="component" value="Unassembled WGS sequence"/>
</dbReference>
<comment type="pathway">
    <text evidence="1 7">Carbohydrate degradation; pentose phosphate pathway; D-ribulose 5-phosphate from D-glucose 6-phosphate (oxidative stage): step 1/3.</text>
</comment>
<evidence type="ECO:0000256" key="4">
    <source>
        <dbReference type="ARBA" id="ARBA00022857"/>
    </source>
</evidence>
<feature type="binding site" evidence="7">
    <location>
        <position position="221"/>
    </location>
    <ligand>
        <name>substrate</name>
    </ligand>
</feature>
<feature type="binding site" evidence="7">
    <location>
        <position position="54"/>
    </location>
    <ligand>
        <name>NADP(+)</name>
        <dbReference type="ChEBI" id="CHEBI:58349"/>
    </ligand>
</feature>
<evidence type="ECO:0000259" key="8">
    <source>
        <dbReference type="Pfam" id="PF00479"/>
    </source>
</evidence>
<feature type="binding site" evidence="7">
    <location>
        <position position="153"/>
    </location>
    <ligand>
        <name>NADP(+)</name>
        <dbReference type="ChEBI" id="CHEBI:58349"/>
    </ligand>
</feature>
<dbReference type="InterPro" id="IPR022674">
    <property type="entry name" value="G6P_DH_NAD-bd"/>
</dbReference>
<evidence type="ECO:0000313" key="10">
    <source>
        <dbReference type="EMBL" id="GAA0923579.1"/>
    </source>
</evidence>
<feature type="binding site" evidence="7">
    <location>
        <position position="331"/>
    </location>
    <ligand>
        <name>substrate</name>
    </ligand>
</feature>
<evidence type="ECO:0000256" key="7">
    <source>
        <dbReference type="HAMAP-Rule" id="MF_00966"/>
    </source>
</evidence>
<sequence length="475" mass="53615">MSTGPGQEGLPAPHVLVVLGATGDLARRKLFPALFRLWLLDLLPEKFHLVCSARAAPENRDVFLTMVHSAVEVYRGAIDEAGWRRFAERISFVPTSDDDGADLESAISDATKELGGDVHCVYYLAIPPSATESVVRMLGKFDITDSAKIVLEKPFGTDLESARRLNATLREFFDEERIYRIDHFLGKEAVQNILALRFANGLFQPVWNQQHICYVQIDVPEEIDIQGRADFMESTGTFRDMISTHLFQLLGFVALAPPSRLDAWSLRHEMVKIFRALRPPDPKRVVFGQYEGYREEAGVDESSGVETFVAMEVYVDDWCWIGVPFYLRTGKALAAARRTITIGFREPPLKVFPGDVDDTCNELVLELTDDPKIFADVRAKVPGPTFELGRGRMRLALLEAFPEAEPLEAYERLLLDVMRGDPTLFISTEQVELLWQLFDPLLDEPPPLQHYPRGSWGPREALQLPGERGWRLPDS</sequence>
<comment type="similarity">
    <text evidence="2 7">Belongs to the glucose-6-phosphate dehydrogenase family.</text>
</comment>
<evidence type="ECO:0000259" key="9">
    <source>
        <dbReference type="Pfam" id="PF02781"/>
    </source>
</evidence>
<dbReference type="InterPro" id="IPR019796">
    <property type="entry name" value="G6P_DH_AS"/>
</dbReference>
<evidence type="ECO:0000256" key="3">
    <source>
        <dbReference type="ARBA" id="ARBA00022526"/>
    </source>
</evidence>
<dbReference type="PANTHER" id="PTHR23429:SF0">
    <property type="entry name" value="GLUCOSE-6-PHOSPHATE 1-DEHYDROGENASE"/>
    <property type="match status" value="1"/>
</dbReference>
<dbReference type="InterPro" id="IPR001282">
    <property type="entry name" value="G6P_DH"/>
</dbReference>
<evidence type="ECO:0000256" key="1">
    <source>
        <dbReference type="ARBA" id="ARBA00004937"/>
    </source>
</evidence>
<keyword evidence="6 7" id="KW-0119">Carbohydrate metabolism</keyword>
<organism evidence="10 11">
    <name type="scientific">Pseudonocardia zijingensis</name>
    <dbReference type="NCBI Taxonomy" id="153376"/>
    <lineage>
        <taxon>Bacteria</taxon>
        <taxon>Bacillati</taxon>
        <taxon>Actinomycetota</taxon>
        <taxon>Actinomycetes</taxon>
        <taxon>Pseudonocardiales</taxon>
        <taxon>Pseudonocardiaceae</taxon>
        <taxon>Pseudonocardia</taxon>
    </lineage>
</organism>
<evidence type="ECO:0000313" key="11">
    <source>
        <dbReference type="Proteomes" id="UP001499967"/>
    </source>
</evidence>
<feature type="domain" description="Glucose-6-phosphate dehydrogenase C-terminal" evidence="9">
    <location>
        <begin position="194"/>
        <end position="467"/>
    </location>
</feature>
<comment type="caution">
    <text evidence="7">Lacks conserved residue(s) required for the propagation of feature annotation.</text>
</comment>
<dbReference type="Pfam" id="PF02781">
    <property type="entry name" value="G6PD_C"/>
    <property type="match status" value="1"/>
</dbReference>
<dbReference type="EC" id="1.1.1.49" evidence="7"/>
<comment type="function">
    <text evidence="7">Catalyzes the oxidation of glucose 6-phosphate to 6-phosphogluconolactone.</text>
</comment>
<gene>
    <name evidence="10" type="primary">zwf_2</name>
    <name evidence="7" type="synonym">zwf</name>
    <name evidence="10" type="ORF">GCM10009559_07820</name>
</gene>
<dbReference type="PANTHER" id="PTHR23429">
    <property type="entry name" value="GLUCOSE-6-PHOSPHATE 1-DEHYDROGENASE G6PD"/>
    <property type="match status" value="1"/>
</dbReference>
<evidence type="ECO:0000256" key="5">
    <source>
        <dbReference type="ARBA" id="ARBA00023002"/>
    </source>
</evidence>
<proteinExistence type="inferred from homology"/>
<accession>A0ABN1P7W8</accession>
<keyword evidence="3 7" id="KW-0313">Glucose metabolism</keyword>
<feature type="domain" description="Glucose-6-phosphate dehydrogenase NAD-binding" evidence="8">
    <location>
        <begin position="17"/>
        <end position="192"/>
    </location>
</feature>
<dbReference type="EMBL" id="BAAAHP010000018">
    <property type="protein sequence ID" value="GAA0923579.1"/>
    <property type="molecule type" value="Genomic_DNA"/>
</dbReference>
<dbReference type="HAMAP" id="MF_00966">
    <property type="entry name" value="G6PD"/>
    <property type="match status" value="1"/>
</dbReference>
<comment type="caution">
    <text evidence="10">The sequence shown here is derived from an EMBL/GenBank/DDBJ whole genome shotgun (WGS) entry which is preliminary data.</text>
</comment>
<dbReference type="Gene3D" id="3.30.360.10">
    <property type="entry name" value="Dihydrodipicolinate Reductase, domain 2"/>
    <property type="match status" value="1"/>
</dbReference>
<keyword evidence="11" id="KW-1185">Reference proteome</keyword>
<dbReference type="PROSITE" id="PS00069">
    <property type="entry name" value="G6P_DEHYDROGENASE"/>
    <property type="match status" value="1"/>
</dbReference>
<dbReference type="SUPFAM" id="SSF51735">
    <property type="entry name" value="NAD(P)-binding Rossmann-fold domains"/>
    <property type="match status" value="1"/>
</dbReference>
<evidence type="ECO:0000256" key="2">
    <source>
        <dbReference type="ARBA" id="ARBA00009975"/>
    </source>
</evidence>
<reference evidence="10 11" key="1">
    <citation type="journal article" date="2019" name="Int. J. Syst. Evol. Microbiol.">
        <title>The Global Catalogue of Microorganisms (GCM) 10K type strain sequencing project: providing services to taxonomists for standard genome sequencing and annotation.</title>
        <authorList>
            <consortium name="The Broad Institute Genomics Platform"/>
            <consortium name="The Broad Institute Genome Sequencing Center for Infectious Disease"/>
            <person name="Wu L."/>
            <person name="Ma J."/>
        </authorList>
    </citation>
    <scope>NUCLEOTIDE SEQUENCE [LARGE SCALE GENOMIC DNA]</scope>
    <source>
        <strain evidence="10 11">JCM 11117</strain>
    </source>
</reference>
<dbReference type="PRINTS" id="PR00079">
    <property type="entry name" value="G6PDHDRGNASE"/>
</dbReference>
<feature type="binding site" evidence="7">
    <location>
        <position position="187"/>
    </location>
    <ligand>
        <name>substrate</name>
    </ligand>
</feature>
<dbReference type="SUPFAM" id="SSF55347">
    <property type="entry name" value="Glyceraldehyde-3-phosphate dehydrogenase-like, C-terminal domain"/>
    <property type="match status" value="1"/>
</dbReference>
<dbReference type="Pfam" id="PF00479">
    <property type="entry name" value="G6PD_N"/>
    <property type="match status" value="1"/>
</dbReference>
<comment type="catalytic activity">
    <reaction evidence="7">
        <text>D-glucose 6-phosphate + NADP(+) = 6-phospho-D-glucono-1,5-lactone + NADPH + H(+)</text>
        <dbReference type="Rhea" id="RHEA:15841"/>
        <dbReference type="ChEBI" id="CHEBI:15378"/>
        <dbReference type="ChEBI" id="CHEBI:57783"/>
        <dbReference type="ChEBI" id="CHEBI:57955"/>
        <dbReference type="ChEBI" id="CHEBI:58349"/>
        <dbReference type="ChEBI" id="CHEBI:61548"/>
        <dbReference type="EC" id="1.1.1.49"/>
    </reaction>
</comment>
<evidence type="ECO:0000256" key="6">
    <source>
        <dbReference type="ARBA" id="ARBA00023277"/>
    </source>
</evidence>
<dbReference type="InterPro" id="IPR036291">
    <property type="entry name" value="NAD(P)-bd_dom_sf"/>
</dbReference>
<keyword evidence="5 7" id="KW-0560">Oxidoreductase</keyword>
<feature type="binding site" evidence="7">
    <location>
        <position position="183"/>
    </location>
    <ligand>
        <name>substrate</name>
    </ligand>
</feature>
<dbReference type="Gene3D" id="3.40.50.720">
    <property type="entry name" value="NAD(P)-binding Rossmann-like Domain"/>
    <property type="match status" value="1"/>
</dbReference>
<feature type="binding site" evidence="7">
    <location>
        <position position="240"/>
    </location>
    <ligand>
        <name>substrate</name>
    </ligand>
</feature>
<feature type="active site" description="Proton acceptor" evidence="7">
    <location>
        <position position="245"/>
    </location>
</feature>
<feature type="binding site" evidence="7">
    <location>
        <begin position="20"/>
        <end position="27"/>
    </location>
    <ligand>
        <name>NADP(+)</name>
        <dbReference type="ChEBI" id="CHEBI:58349"/>
    </ligand>
</feature>
<dbReference type="PIRSF" id="PIRSF000110">
    <property type="entry name" value="G6PD"/>
    <property type="match status" value="1"/>
</dbReference>
<protein>
    <recommendedName>
        <fullName evidence="7">Glucose-6-phosphate 1-dehydrogenase</fullName>
        <shortName evidence="7">G6PD</shortName>
        <ecNumber evidence="7">1.1.1.49</ecNumber>
    </recommendedName>
</protein>
<dbReference type="InterPro" id="IPR022675">
    <property type="entry name" value="G6P_DH_C"/>
</dbReference>
<dbReference type="NCBIfam" id="TIGR00871">
    <property type="entry name" value="zwf"/>
    <property type="match status" value="1"/>
</dbReference>
<keyword evidence="4 7" id="KW-0521">NADP</keyword>